<dbReference type="PANTHER" id="PTHR46825:SF9">
    <property type="entry name" value="BETA-LACTAMASE-RELATED DOMAIN-CONTAINING PROTEIN"/>
    <property type="match status" value="1"/>
</dbReference>
<evidence type="ECO:0000313" key="5">
    <source>
        <dbReference type="Proteomes" id="UP000078544"/>
    </source>
</evidence>
<dbReference type="SUPFAM" id="SSF56601">
    <property type="entry name" value="beta-lactamase/transpeptidase-like"/>
    <property type="match status" value="1"/>
</dbReference>
<dbReference type="InterPro" id="IPR001466">
    <property type="entry name" value="Beta-lactam-related"/>
</dbReference>
<dbReference type="EMBL" id="AZGY01000017">
    <property type="protein sequence ID" value="KZZ91751.1"/>
    <property type="molecule type" value="Genomic_DNA"/>
</dbReference>
<dbReference type="Proteomes" id="UP000078544">
    <property type="component" value="Unassembled WGS sequence"/>
</dbReference>
<feature type="domain" description="Beta-lactamase-related" evidence="3">
    <location>
        <begin position="44"/>
        <end position="369"/>
    </location>
</feature>
<feature type="chain" id="PRO_5007894845" evidence="2">
    <location>
        <begin position="20"/>
        <end position="398"/>
    </location>
</feature>
<dbReference type="AlphaFoldDB" id="A0A167YTS4"/>
<dbReference type="InterPro" id="IPR012338">
    <property type="entry name" value="Beta-lactam/transpept-like"/>
</dbReference>
<organism evidence="4 5">
    <name type="scientific">Moelleriella libera RCEF 2490</name>
    <dbReference type="NCBI Taxonomy" id="1081109"/>
    <lineage>
        <taxon>Eukaryota</taxon>
        <taxon>Fungi</taxon>
        <taxon>Dikarya</taxon>
        <taxon>Ascomycota</taxon>
        <taxon>Pezizomycotina</taxon>
        <taxon>Sordariomycetes</taxon>
        <taxon>Hypocreomycetidae</taxon>
        <taxon>Hypocreales</taxon>
        <taxon>Clavicipitaceae</taxon>
        <taxon>Moelleriella</taxon>
    </lineage>
</organism>
<dbReference type="InterPro" id="IPR050491">
    <property type="entry name" value="AmpC-like"/>
</dbReference>
<comment type="caution">
    <text evidence="4">The sequence shown here is derived from an EMBL/GenBank/DDBJ whole genome shotgun (WGS) entry which is preliminary data.</text>
</comment>
<keyword evidence="5" id="KW-1185">Reference proteome</keyword>
<feature type="signal peptide" evidence="2">
    <location>
        <begin position="1"/>
        <end position="19"/>
    </location>
</feature>
<sequence>MYWLLGVVLLYPMVAVLSGENPPGHGVSEGLYGGDEVPMASTAFQNFIVQQMDEWHVPGVAMAIIDGNKTWSKGFGYATLGSDPVTPSTLFYCGSMTKSVTAAGLSLLVDDARGNNSNSRLSWESRLSDLLGEDFVLSEPWATDHVIVEDALCHRTGYPRHDYSGPFGSSSEELVRALRSLPMSKEPRVQWQYNNMMYGVLGYLIERLSRTALADFFRDRLWHPMGMYSTYLHPADALAAGKPLARPYYYNNDTREFGVLPWNDESSVAGAGMAISSVLDWSRYLRHMIEETGPISRAGHAALKAPHMVSEQDRRIYSGTEFYGLGWGSNMIENEPVWYHSGRVSGMLSYMAFAPGRRFGFVVFMNTESVAALDSIFSATLFTYFRASRIGKTDIQTG</sequence>
<dbReference type="Gene3D" id="3.40.710.10">
    <property type="entry name" value="DD-peptidase/beta-lactamase superfamily"/>
    <property type="match status" value="1"/>
</dbReference>
<dbReference type="OrthoDB" id="5946976at2759"/>
<accession>A0A167YTS4</accession>
<protein>
    <submittedName>
        <fullName evidence="4">Beta-lactamase/transpeptidase-like protein</fullName>
    </submittedName>
</protein>
<evidence type="ECO:0000256" key="2">
    <source>
        <dbReference type="SAM" id="SignalP"/>
    </source>
</evidence>
<name>A0A167YTS4_9HYPO</name>
<dbReference type="Pfam" id="PF00144">
    <property type="entry name" value="Beta-lactamase"/>
    <property type="match status" value="1"/>
</dbReference>
<comment type="similarity">
    <text evidence="1">Belongs to the peptidase S12 family.</text>
</comment>
<reference evidence="4 5" key="1">
    <citation type="journal article" date="2016" name="Genome Biol. Evol.">
        <title>Divergent and convergent evolution of fungal pathogenicity.</title>
        <authorList>
            <person name="Shang Y."/>
            <person name="Xiao G."/>
            <person name="Zheng P."/>
            <person name="Cen K."/>
            <person name="Zhan S."/>
            <person name="Wang C."/>
        </authorList>
    </citation>
    <scope>NUCLEOTIDE SEQUENCE [LARGE SCALE GENOMIC DNA]</scope>
    <source>
        <strain evidence="4 5">RCEF 2490</strain>
    </source>
</reference>
<evidence type="ECO:0000256" key="1">
    <source>
        <dbReference type="ARBA" id="ARBA00038215"/>
    </source>
</evidence>
<dbReference type="PANTHER" id="PTHR46825">
    <property type="entry name" value="D-ALANYL-D-ALANINE-CARBOXYPEPTIDASE/ENDOPEPTIDASE AMPH"/>
    <property type="match status" value="1"/>
</dbReference>
<keyword evidence="2" id="KW-0732">Signal</keyword>
<gene>
    <name evidence="4" type="ORF">AAL_06505</name>
</gene>
<evidence type="ECO:0000259" key="3">
    <source>
        <dbReference type="Pfam" id="PF00144"/>
    </source>
</evidence>
<dbReference type="STRING" id="1081109.A0A167YTS4"/>
<proteinExistence type="inferred from homology"/>
<evidence type="ECO:0000313" key="4">
    <source>
        <dbReference type="EMBL" id="KZZ91751.1"/>
    </source>
</evidence>